<dbReference type="PANTHER" id="PTHR43193">
    <property type="match status" value="1"/>
</dbReference>
<dbReference type="PANTHER" id="PTHR43193:SF2">
    <property type="entry name" value="POLYFERREDOXIN PROTEIN FWDF"/>
    <property type="match status" value="1"/>
</dbReference>
<evidence type="ECO:0000313" key="2">
    <source>
        <dbReference type="EMBL" id="EJZ84225.1"/>
    </source>
</evidence>
<dbReference type="InterPro" id="IPR052977">
    <property type="entry name" value="Polyferredoxin-like_ET"/>
</dbReference>
<dbReference type="Proteomes" id="UP000006069">
    <property type="component" value="Unassembled WGS sequence"/>
</dbReference>
<sequence length="330" mass="36014">MADNASQSCRTCLAAIDSDGDELMLSSSGGAFSVLARRIFDLDGVVYGHAFDDGLHVGCVRAENLDGLSAMRGSKYVQSDMGDAIASVGCDLRAGREVLFSGTPCQVDGLLAFLGGPQDGLLTVDIVCHGVPSQAFFVDCMGEEFSDRLLSLRFRDKREGWGCGGGATILHAGIEKNVPFSPKISYYYRRFLAGDVYRESCYRCPYAGGERPGDFTIGDFWGIDVGGSGLDARRGISVVIANTAKAETLIPYIKSETSWAERPLEEAVCGNDQLMHPSPRPESRDVVFERWKEEGIGVLEDEYRRSTLLSSKKWLAKRAVKRFLKGVFGR</sequence>
<comment type="caution">
    <text evidence="2">The sequence shown here is derived from an EMBL/GenBank/DDBJ whole genome shotgun (WGS) entry which is preliminary data.</text>
</comment>
<protein>
    <recommendedName>
        <fullName evidence="1">Coenzyme F420 hydrogenase/dehydrogenase beta subunit C-terminal domain-containing protein</fullName>
    </recommendedName>
</protein>
<dbReference type="HOGENOM" id="CLU_037958_1_0_11"/>
<dbReference type="AlphaFoldDB" id="K0ZA00"/>
<name>K0ZA00_9ACTN</name>
<dbReference type="EMBL" id="ADMD01000002">
    <property type="protein sequence ID" value="EJZ84225.1"/>
    <property type="molecule type" value="Genomic_DNA"/>
</dbReference>
<reference evidence="2 3" key="1">
    <citation type="submission" date="2012-08" db="EMBL/GenBank/DDBJ databases">
        <title>The Genome Sequence of Slackia piriformis YIT 12062.</title>
        <authorList>
            <consortium name="The Broad Institute Genome Sequencing Platform"/>
            <person name="Earl A."/>
            <person name="Ward D."/>
            <person name="Feldgarden M."/>
            <person name="Gevers D."/>
            <person name="Morotomi M."/>
            <person name="Walker B."/>
            <person name="Young S.K."/>
            <person name="Zeng Q."/>
            <person name="Gargeya S."/>
            <person name="Fitzgerald M."/>
            <person name="Haas B."/>
            <person name="Abouelleil A."/>
            <person name="Alvarado L."/>
            <person name="Arachchi H.M."/>
            <person name="Berlin A.M."/>
            <person name="Chapman S.B."/>
            <person name="Goldberg J."/>
            <person name="Griggs A."/>
            <person name="Gujja S."/>
            <person name="Hansen M."/>
            <person name="Howarth C."/>
            <person name="Imamovic A."/>
            <person name="Larimer J."/>
            <person name="McCowen C."/>
            <person name="Montmayeur A."/>
            <person name="Murphy C."/>
            <person name="Neiman D."/>
            <person name="Pearson M."/>
            <person name="Priest M."/>
            <person name="Roberts A."/>
            <person name="Saif S."/>
            <person name="Shea T."/>
            <person name="Sisk P."/>
            <person name="Sykes S."/>
            <person name="Wortman J."/>
            <person name="Nusbaum C."/>
            <person name="Birren B."/>
        </authorList>
    </citation>
    <scope>NUCLEOTIDE SEQUENCE [LARGE SCALE GENOMIC DNA]</scope>
    <source>
        <strain evidence="2 3">YIT 12062</strain>
    </source>
</reference>
<dbReference type="eggNOG" id="COG1035">
    <property type="taxonomic scope" value="Bacteria"/>
</dbReference>
<organism evidence="2 3">
    <name type="scientific">Slackia piriformis YIT 12062</name>
    <dbReference type="NCBI Taxonomy" id="742818"/>
    <lineage>
        <taxon>Bacteria</taxon>
        <taxon>Bacillati</taxon>
        <taxon>Actinomycetota</taxon>
        <taxon>Coriobacteriia</taxon>
        <taxon>Eggerthellales</taxon>
        <taxon>Eggerthellaceae</taxon>
        <taxon>Slackia</taxon>
    </lineage>
</organism>
<dbReference type="RefSeq" id="WP_009138763.1">
    <property type="nucleotide sequence ID" value="NZ_JH815198.1"/>
</dbReference>
<accession>K0ZA00</accession>
<feature type="domain" description="Coenzyme F420 hydrogenase/dehydrogenase beta subunit C-terminal" evidence="1">
    <location>
        <begin position="96"/>
        <end position="264"/>
    </location>
</feature>
<dbReference type="InterPro" id="IPR007525">
    <property type="entry name" value="FrhB_FdhB_C"/>
</dbReference>
<proteinExistence type="predicted"/>
<keyword evidence="3" id="KW-1185">Reference proteome</keyword>
<dbReference type="PATRIC" id="fig|742818.3.peg.582"/>
<gene>
    <name evidence="2" type="ORF">HMPREF9451_00534</name>
</gene>
<evidence type="ECO:0000313" key="3">
    <source>
        <dbReference type="Proteomes" id="UP000006069"/>
    </source>
</evidence>
<evidence type="ECO:0000259" key="1">
    <source>
        <dbReference type="Pfam" id="PF04432"/>
    </source>
</evidence>
<dbReference type="InParanoid" id="K0ZA00"/>
<dbReference type="Pfam" id="PF04432">
    <property type="entry name" value="FrhB_FdhB_C"/>
    <property type="match status" value="1"/>
</dbReference>